<dbReference type="EMBL" id="JQCR01000001">
    <property type="protein sequence ID" value="KGE21040.1"/>
    <property type="molecule type" value="Genomic_DNA"/>
</dbReference>
<feature type="chain" id="PRO_5001938037" description="Fibronectin type-III domain-containing protein" evidence="8">
    <location>
        <begin position="28"/>
        <end position="787"/>
    </location>
</feature>
<comment type="similarity">
    <text evidence="1 6 7">Belongs to the peptidase S8 family.</text>
</comment>
<dbReference type="GO" id="GO:0006508">
    <property type="term" value="P:proteolysis"/>
    <property type="evidence" value="ECO:0007669"/>
    <property type="project" value="UniProtKB-KW"/>
</dbReference>
<dbReference type="PANTHER" id="PTHR43806">
    <property type="entry name" value="PEPTIDASE S8"/>
    <property type="match status" value="1"/>
</dbReference>
<evidence type="ECO:0000256" key="5">
    <source>
        <dbReference type="ARBA" id="ARBA00022825"/>
    </source>
</evidence>
<feature type="active site" description="Charge relay system" evidence="6">
    <location>
        <position position="328"/>
    </location>
</feature>
<evidence type="ECO:0000256" key="6">
    <source>
        <dbReference type="PROSITE-ProRule" id="PRU01240"/>
    </source>
</evidence>
<evidence type="ECO:0000256" key="8">
    <source>
        <dbReference type="SAM" id="SignalP"/>
    </source>
</evidence>
<dbReference type="PROSITE" id="PS00138">
    <property type="entry name" value="SUBTILASE_SER"/>
    <property type="match status" value="1"/>
</dbReference>
<dbReference type="InterPro" id="IPR013783">
    <property type="entry name" value="Ig-like_fold"/>
</dbReference>
<dbReference type="InterPro" id="IPR050131">
    <property type="entry name" value="Peptidase_S8_subtilisin-like"/>
</dbReference>
<dbReference type="InterPro" id="IPR037045">
    <property type="entry name" value="S8pro/Inhibitor_I9_sf"/>
</dbReference>
<dbReference type="SMART" id="SM00060">
    <property type="entry name" value="FN3"/>
    <property type="match status" value="2"/>
</dbReference>
<evidence type="ECO:0000256" key="2">
    <source>
        <dbReference type="ARBA" id="ARBA00022670"/>
    </source>
</evidence>
<dbReference type="PROSITE" id="PS00136">
    <property type="entry name" value="SUBTILASE_ASP"/>
    <property type="match status" value="1"/>
</dbReference>
<dbReference type="InterPro" id="IPR036116">
    <property type="entry name" value="FN3_sf"/>
</dbReference>
<evidence type="ECO:0000259" key="9">
    <source>
        <dbReference type="SMART" id="SM00060"/>
    </source>
</evidence>
<evidence type="ECO:0000313" key="11">
    <source>
        <dbReference type="Proteomes" id="UP000029734"/>
    </source>
</evidence>
<name>A0A098MEQ3_9BACL</name>
<reference evidence="10 11" key="2">
    <citation type="submission" date="2014-10" db="EMBL/GenBank/DDBJ databases">
        <title>Comparative genomics of the Paenibacillus odorifer group.</title>
        <authorList>
            <person name="Tsai Y.-C."/>
            <person name="Martin N."/>
            <person name="Korlach J."/>
            <person name="Wiedmann M."/>
        </authorList>
    </citation>
    <scope>NUCLEOTIDE SEQUENCE [LARGE SCALE GENOMIC DNA]</scope>
    <source>
        <strain evidence="10 11">DSM 18334</strain>
    </source>
</reference>
<dbReference type="PANTHER" id="PTHR43806:SF11">
    <property type="entry name" value="CEREVISIN-RELATED"/>
    <property type="match status" value="1"/>
</dbReference>
<dbReference type="SUPFAM" id="SSF54897">
    <property type="entry name" value="Protease propeptides/inhibitors"/>
    <property type="match status" value="1"/>
</dbReference>
<protein>
    <recommendedName>
        <fullName evidence="9">Fibronectin type-III domain-containing protein</fullName>
    </recommendedName>
</protein>
<reference evidence="10 11" key="1">
    <citation type="submission" date="2014-08" db="EMBL/GenBank/DDBJ databases">
        <authorList>
            <person name="den Bakker H.C."/>
        </authorList>
    </citation>
    <scope>NUCLEOTIDE SEQUENCE [LARGE SCALE GENOMIC DNA]</scope>
    <source>
        <strain evidence="10 11">DSM 18334</strain>
    </source>
</reference>
<gene>
    <name evidence="10" type="ORF">PWYN_02465</name>
</gene>
<feature type="signal peptide" evidence="8">
    <location>
        <begin position="1"/>
        <end position="27"/>
    </location>
</feature>
<dbReference type="STRING" id="268407.PWYN_02465"/>
<dbReference type="InterPro" id="IPR023828">
    <property type="entry name" value="Peptidase_S8_Ser-AS"/>
</dbReference>
<dbReference type="SUPFAM" id="SSF52743">
    <property type="entry name" value="Subtilisin-like"/>
    <property type="match status" value="1"/>
</dbReference>
<dbReference type="InterPro" id="IPR022398">
    <property type="entry name" value="Peptidase_S8_His-AS"/>
</dbReference>
<dbReference type="PROSITE" id="PS51892">
    <property type="entry name" value="SUBTILASE"/>
    <property type="match status" value="1"/>
</dbReference>
<proteinExistence type="inferred from homology"/>
<feature type="domain" description="Fibronectin type-III" evidence="9">
    <location>
        <begin position="389"/>
        <end position="462"/>
    </location>
</feature>
<dbReference type="InterPro" id="IPR023827">
    <property type="entry name" value="Peptidase_S8_Asp-AS"/>
</dbReference>
<evidence type="ECO:0000313" key="10">
    <source>
        <dbReference type="EMBL" id="KGE21040.1"/>
    </source>
</evidence>
<keyword evidence="4 6" id="KW-0378">Hydrolase</keyword>
<evidence type="ECO:0000256" key="3">
    <source>
        <dbReference type="ARBA" id="ARBA00022723"/>
    </source>
</evidence>
<dbReference type="InterPro" id="IPR036852">
    <property type="entry name" value="Peptidase_S8/S53_dom_sf"/>
</dbReference>
<accession>A0A098MEQ3</accession>
<feature type="active site" description="Charge relay system" evidence="6">
    <location>
        <position position="173"/>
    </location>
</feature>
<keyword evidence="11" id="KW-1185">Reference proteome</keyword>
<dbReference type="Gene3D" id="3.30.70.80">
    <property type="entry name" value="Peptidase S8 propeptide/proteinase inhibitor I9"/>
    <property type="match status" value="1"/>
</dbReference>
<dbReference type="GO" id="GO:0004252">
    <property type="term" value="F:serine-type endopeptidase activity"/>
    <property type="evidence" value="ECO:0007669"/>
    <property type="project" value="UniProtKB-UniRule"/>
</dbReference>
<feature type="domain" description="Fibronectin type-III" evidence="9">
    <location>
        <begin position="493"/>
        <end position="565"/>
    </location>
</feature>
<dbReference type="InterPro" id="IPR015500">
    <property type="entry name" value="Peptidase_S8_subtilisin-rel"/>
</dbReference>
<dbReference type="OrthoDB" id="9798386at2"/>
<dbReference type="Pfam" id="PF00082">
    <property type="entry name" value="Peptidase_S8"/>
    <property type="match status" value="1"/>
</dbReference>
<evidence type="ECO:0000256" key="7">
    <source>
        <dbReference type="RuleBase" id="RU003355"/>
    </source>
</evidence>
<dbReference type="Gene3D" id="3.40.50.200">
    <property type="entry name" value="Peptidase S8/S53 domain"/>
    <property type="match status" value="1"/>
</dbReference>
<feature type="active site" description="Charge relay system" evidence="6">
    <location>
        <position position="143"/>
    </location>
</feature>
<dbReference type="SUPFAM" id="SSF49265">
    <property type="entry name" value="Fibronectin type III"/>
    <property type="match status" value="1"/>
</dbReference>
<dbReference type="GO" id="GO:0046872">
    <property type="term" value="F:metal ion binding"/>
    <property type="evidence" value="ECO:0007669"/>
    <property type="project" value="UniProtKB-KW"/>
</dbReference>
<dbReference type="InterPro" id="IPR003961">
    <property type="entry name" value="FN3_dom"/>
</dbReference>
<keyword evidence="3" id="KW-0479">Metal-binding</keyword>
<dbReference type="CDD" id="cd07477">
    <property type="entry name" value="Peptidases_S8_Subtilisin_subset"/>
    <property type="match status" value="1"/>
</dbReference>
<keyword evidence="8" id="KW-0732">Signal</keyword>
<dbReference type="AlphaFoldDB" id="A0A098MEQ3"/>
<dbReference type="Gene3D" id="2.60.40.10">
    <property type="entry name" value="Immunoglobulins"/>
    <property type="match status" value="2"/>
</dbReference>
<evidence type="ECO:0000256" key="1">
    <source>
        <dbReference type="ARBA" id="ARBA00011073"/>
    </source>
</evidence>
<dbReference type="Pfam" id="PF00041">
    <property type="entry name" value="fn3"/>
    <property type="match status" value="1"/>
</dbReference>
<dbReference type="CDD" id="cd00063">
    <property type="entry name" value="FN3"/>
    <property type="match status" value="2"/>
</dbReference>
<keyword evidence="5 6" id="KW-0720">Serine protease</keyword>
<dbReference type="PRINTS" id="PR00723">
    <property type="entry name" value="SUBTILISIN"/>
</dbReference>
<dbReference type="eggNOG" id="COG1404">
    <property type="taxonomic scope" value="Bacteria"/>
</dbReference>
<keyword evidence="2 6" id="KW-0645">Protease</keyword>
<dbReference type="Proteomes" id="UP000029734">
    <property type="component" value="Unassembled WGS sequence"/>
</dbReference>
<dbReference type="RefSeq" id="WP_036647932.1">
    <property type="nucleotide sequence ID" value="NZ_JQCR01000001.1"/>
</dbReference>
<organism evidence="10 11">
    <name type="scientific">Paenibacillus wynnii</name>
    <dbReference type="NCBI Taxonomy" id="268407"/>
    <lineage>
        <taxon>Bacteria</taxon>
        <taxon>Bacillati</taxon>
        <taxon>Bacillota</taxon>
        <taxon>Bacilli</taxon>
        <taxon>Bacillales</taxon>
        <taxon>Paenibacillaceae</taxon>
        <taxon>Paenibacillus</taxon>
    </lineage>
</organism>
<comment type="caution">
    <text evidence="10">The sequence shown here is derived from an EMBL/GenBank/DDBJ whole genome shotgun (WGS) entry which is preliminary data.</text>
</comment>
<evidence type="ECO:0000256" key="4">
    <source>
        <dbReference type="ARBA" id="ARBA00022801"/>
    </source>
</evidence>
<dbReference type="InterPro" id="IPR000209">
    <property type="entry name" value="Peptidase_S8/S53_dom"/>
</dbReference>
<dbReference type="InterPro" id="IPR034202">
    <property type="entry name" value="Subtilisin_Carlsberg-like"/>
</dbReference>
<dbReference type="PROSITE" id="PS00137">
    <property type="entry name" value="SUBTILASE_HIS"/>
    <property type="match status" value="1"/>
</dbReference>
<sequence>MRKNTGTLLVSSILSVVLLLNTGAAYANTSQDEAQQEVIITYHNNQGKETILEDSVEIQHVFQTIPAVSATVTSADLKELIDDPNIAYIERNVPFTITAEEYTTASAATIPAEQSQWGFQAVKPTKLWEKGYTGTGVKVAVIDSGLYAHPELSVAGGISTVDYTTSYTDDNGHGTHVAGIIAAKSNNGGMVGIAPDVLLYAVKSMDANGDGNLQDVLEGIDWAIQNHMDIINLSLGTTYSSNSLKDIVDQAYAAGIIMVGSAGNSGAGTNTITYPAKYDSVIAVSAMDVNQARGDFSSTGPENEISAPGVGIISTASGGGYAKTSGTSQAAPHITGMLALLKQEHPLLSNVQLREEIRRYAIDLGAPGRDDEFGYGFATFAKEFDVTAPAEVSDLTVSEVTAKTATVTWINPQDADFAKVNLYANGVFAGEGSGIAYTFTGLTPHTDYNLQAKTVDTTGNVSAGQNVMTATLAEVPPIDTTTPTEPTIDLTAPGEVSTLGVVDATYASIQLRWTNPLDADFAKVKIFVDGEFVDETTKADYNLTGLTSDTVYNIVIKTLDSTGNSSVGAALQARTLAAVPLVTAPDSVIPTPLPDVPSLPANITLPPTGGSAVILPPDAQVAELKKAKASLDEAKKLLTMISYFEAKYDINALSDADKQNQFQQELDHLKLELGAKALLAKNEVRPSVPINVSVQAAMKSESYKYIDVSSIKPGENVFVVDSKGEVVTDLQVYVLWNRIFVKPVSGSFVSKGMYTLIIDKTVKGKPAMNSSQSYSLSNPLTLDFTTR</sequence>